<accession>A0A502IM85</accession>
<dbReference type="AlphaFoldDB" id="A0A502IM85"/>
<name>A0A502IM85_9PSED</name>
<proteinExistence type="predicted"/>
<dbReference type="Proteomes" id="UP000320914">
    <property type="component" value="Unassembled WGS sequence"/>
</dbReference>
<sequence>MVVSPFARYLKVIAQDSTGQGQADTVLYRFIEDEDLPREATAAELRRLKVFGKTYLKCAWLNAGEGEARHLRIFSENLSGEGTPETVRLHFHDGPVIAYKAAARDLDNDGEFELILASDVDNDGHSNGTDRSRVTALVKQFLKLGWR</sequence>
<dbReference type="EMBL" id="RCZA01000001">
    <property type="protein sequence ID" value="TPG87243.1"/>
    <property type="molecule type" value="Genomic_DNA"/>
</dbReference>
<dbReference type="InterPro" id="IPR028994">
    <property type="entry name" value="Integrin_alpha_N"/>
</dbReference>
<comment type="caution">
    <text evidence="1">The sequence shown here is derived from an EMBL/GenBank/DDBJ whole genome shotgun (WGS) entry which is preliminary data.</text>
</comment>
<protein>
    <recommendedName>
        <fullName evidence="3">VCBS repeat-containing protein</fullName>
    </recommendedName>
</protein>
<gene>
    <name evidence="1" type="ORF">EAH74_01390</name>
</gene>
<dbReference type="RefSeq" id="WP_140675140.1">
    <property type="nucleotide sequence ID" value="NZ_RCZA01000001.1"/>
</dbReference>
<evidence type="ECO:0000313" key="2">
    <source>
        <dbReference type="Proteomes" id="UP000320914"/>
    </source>
</evidence>
<organism evidence="1 2">
    <name type="scientific">Pseudomonas mandelii</name>
    <dbReference type="NCBI Taxonomy" id="75612"/>
    <lineage>
        <taxon>Bacteria</taxon>
        <taxon>Pseudomonadati</taxon>
        <taxon>Pseudomonadota</taxon>
        <taxon>Gammaproteobacteria</taxon>
        <taxon>Pseudomonadales</taxon>
        <taxon>Pseudomonadaceae</taxon>
        <taxon>Pseudomonas</taxon>
    </lineage>
</organism>
<evidence type="ECO:0008006" key="3">
    <source>
        <dbReference type="Google" id="ProtNLM"/>
    </source>
</evidence>
<evidence type="ECO:0000313" key="1">
    <source>
        <dbReference type="EMBL" id="TPG87243.1"/>
    </source>
</evidence>
<dbReference type="SUPFAM" id="SSF69318">
    <property type="entry name" value="Integrin alpha N-terminal domain"/>
    <property type="match status" value="1"/>
</dbReference>
<reference evidence="1 2" key="1">
    <citation type="journal article" date="2019" name="Environ. Microbiol.">
        <title>Species interactions and distinct microbial communities in high Arctic permafrost affected cryosols are associated with the CH4 and CO2 gas fluxes.</title>
        <authorList>
            <person name="Altshuler I."/>
            <person name="Hamel J."/>
            <person name="Turney S."/>
            <person name="Magnuson E."/>
            <person name="Levesque R."/>
            <person name="Greer C."/>
            <person name="Whyte L.G."/>
        </authorList>
    </citation>
    <scope>NUCLEOTIDE SEQUENCE [LARGE SCALE GENOMIC DNA]</scope>
    <source>
        <strain evidence="1 2">OWC5</strain>
    </source>
</reference>